<comment type="caution">
    <text evidence="2">The sequence shown here is derived from an EMBL/GenBank/DDBJ whole genome shotgun (WGS) entry which is preliminary data.</text>
</comment>
<protein>
    <recommendedName>
        <fullName evidence="4">LysM domain-containing protein</fullName>
    </recommendedName>
</protein>
<evidence type="ECO:0000313" key="2">
    <source>
        <dbReference type="EMBL" id="KAF9752429.1"/>
    </source>
</evidence>
<dbReference type="AlphaFoldDB" id="A0A8H7NAX5"/>
<evidence type="ECO:0008006" key="4">
    <source>
        <dbReference type="Google" id="ProtNLM"/>
    </source>
</evidence>
<dbReference type="EMBL" id="JADCTT010000005">
    <property type="protein sequence ID" value="KAF9752429.1"/>
    <property type="molecule type" value="Genomic_DNA"/>
</dbReference>
<organism evidence="2 3">
    <name type="scientific">Bionectria ochroleuca</name>
    <name type="common">Gliocladium roseum</name>
    <dbReference type="NCBI Taxonomy" id="29856"/>
    <lineage>
        <taxon>Eukaryota</taxon>
        <taxon>Fungi</taxon>
        <taxon>Dikarya</taxon>
        <taxon>Ascomycota</taxon>
        <taxon>Pezizomycotina</taxon>
        <taxon>Sordariomycetes</taxon>
        <taxon>Hypocreomycetidae</taxon>
        <taxon>Hypocreales</taxon>
        <taxon>Bionectriaceae</taxon>
        <taxon>Clonostachys</taxon>
    </lineage>
</organism>
<dbReference type="Proteomes" id="UP000616885">
    <property type="component" value="Unassembled WGS sequence"/>
</dbReference>
<evidence type="ECO:0000313" key="3">
    <source>
        <dbReference type="Proteomes" id="UP000616885"/>
    </source>
</evidence>
<sequence length="156" mass="17074">MRLPILTIAMPLLPIAAGDSSAPNDVGGVLICTEARGTGICTWDTYTMGACNQLKEPYYHNVTTFAPDDNGFECFPRLMDCGVVCKSPTGCTFGAVDFWYKNKWDLSAIGWDGLMASFDCRVQKASNYCGAKLIYYVSICVLLGDERRVVQGSRTV</sequence>
<accession>A0A8H7NAX5</accession>
<reference evidence="2" key="1">
    <citation type="submission" date="2020-10" db="EMBL/GenBank/DDBJ databases">
        <title>High-Quality Genome Resource of Clonostachys rosea strain S41 by Oxford Nanopore Long-Read Sequencing.</title>
        <authorList>
            <person name="Wang H."/>
        </authorList>
    </citation>
    <scope>NUCLEOTIDE SEQUENCE</scope>
    <source>
        <strain evidence="2">S41</strain>
    </source>
</reference>
<proteinExistence type="predicted"/>
<name>A0A8H7NAX5_BIOOC</name>
<gene>
    <name evidence="2" type="ORF">IM811_014223</name>
</gene>
<feature type="chain" id="PRO_5034644069" description="LysM domain-containing protein" evidence="1">
    <location>
        <begin position="19"/>
        <end position="156"/>
    </location>
</feature>
<evidence type="ECO:0000256" key="1">
    <source>
        <dbReference type="SAM" id="SignalP"/>
    </source>
</evidence>
<feature type="signal peptide" evidence="1">
    <location>
        <begin position="1"/>
        <end position="18"/>
    </location>
</feature>
<keyword evidence="1" id="KW-0732">Signal</keyword>